<name>A0A8X7CBL8_9ARAC</name>
<gene>
    <name evidence="1" type="ORF">TNIN_204841</name>
</gene>
<evidence type="ECO:0000313" key="1">
    <source>
        <dbReference type="EMBL" id="GFY63378.1"/>
    </source>
</evidence>
<dbReference type="Proteomes" id="UP000886998">
    <property type="component" value="Unassembled WGS sequence"/>
</dbReference>
<keyword evidence="2" id="KW-1185">Reference proteome</keyword>
<reference evidence="1" key="1">
    <citation type="submission" date="2020-08" db="EMBL/GenBank/DDBJ databases">
        <title>Multicomponent nature underlies the extraordinary mechanical properties of spider dragline silk.</title>
        <authorList>
            <person name="Kono N."/>
            <person name="Nakamura H."/>
            <person name="Mori M."/>
            <person name="Yoshida Y."/>
            <person name="Ohtoshi R."/>
            <person name="Malay A.D."/>
            <person name="Moran D.A.P."/>
            <person name="Tomita M."/>
            <person name="Numata K."/>
            <person name="Arakawa K."/>
        </authorList>
    </citation>
    <scope>NUCLEOTIDE SEQUENCE</scope>
</reference>
<accession>A0A8X7CBL8</accession>
<evidence type="ECO:0000313" key="2">
    <source>
        <dbReference type="Proteomes" id="UP000886998"/>
    </source>
</evidence>
<sequence length="95" mass="11477">MSVERMQVFFETVTSGRKVNLRRATPTNVLYIYPSFNFMFARMKFKQTTNQKPCFDYKYRIATRRRKEDTNKMEFNSGIFIFLKKRKAKEPWALG</sequence>
<organism evidence="1 2">
    <name type="scientific">Trichonephila inaurata madagascariensis</name>
    <dbReference type="NCBI Taxonomy" id="2747483"/>
    <lineage>
        <taxon>Eukaryota</taxon>
        <taxon>Metazoa</taxon>
        <taxon>Ecdysozoa</taxon>
        <taxon>Arthropoda</taxon>
        <taxon>Chelicerata</taxon>
        <taxon>Arachnida</taxon>
        <taxon>Araneae</taxon>
        <taxon>Araneomorphae</taxon>
        <taxon>Entelegynae</taxon>
        <taxon>Araneoidea</taxon>
        <taxon>Nephilidae</taxon>
        <taxon>Trichonephila</taxon>
        <taxon>Trichonephila inaurata</taxon>
    </lineage>
</organism>
<dbReference type="AlphaFoldDB" id="A0A8X7CBL8"/>
<protein>
    <submittedName>
        <fullName evidence="1">Uncharacterized protein</fullName>
    </submittedName>
</protein>
<dbReference type="EMBL" id="BMAV01014752">
    <property type="protein sequence ID" value="GFY63378.1"/>
    <property type="molecule type" value="Genomic_DNA"/>
</dbReference>
<comment type="caution">
    <text evidence="1">The sequence shown here is derived from an EMBL/GenBank/DDBJ whole genome shotgun (WGS) entry which is preliminary data.</text>
</comment>
<proteinExistence type="predicted"/>